<dbReference type="Proteomes" id="UP000801492">
    <property type="component" value="Unassembled WGS sequence"/>
</dbReference>
<dbReference type="GO" id="GO:0043171">
    <property type="term" value="P:peptide catabolic process"/>
    <property type="evidence" value="ECO:0007669"/>
    <property type="project" value="TreeGrafter"/>
</dbReference>
<sequence>MAEHFLTYDVFKRGIRIYLQQNQFGVVQPTDLYDAFQEALNVENLHDSLNNLTVKEILSTWDSSSGYPLVNAYRSYENNSLALIQNSFSRHNIFTYGHIWYIPISVMLQYNTNKSNYDNSKTTPDYWLTRKYLQIDNFTSDGWILINKLQTGYYRVNYDITNWERLSEFLYYKDFNLIHVVNRAQLIDDAFNLAKWDYILFEIPLNLSKYLTRETHYLPLASFLGNISSFKSALTFTDTYRNFQNYIISILNGAYNYLGFEEKVGDSHLDKLNRINILTWFSDMGHQEYRDFALKKFREWKSNKTSLSADMEVPIFCGAMQIGTIEDWNYLYEKYQLSTEKDQKMRMFSSLACSGNETILKR</sequence>
<evidence type="ECO:0000313" key="3">
    <source>
        <dbReference type="EMBL" id="KAF2901175.1"/>
    </source>
</evidence>
<dbReference type="GO" id="GO:0016020">
    <property type="term" value="C:membrane"/>
    <property type="evidence" value="ECO:0007669"/>
    <property type="project" value="TreeGrafter"/>
</dbReference>
<dbReference type="GO" id="GO:0042277">
    <property type="term" value="F:peptide binding"/>
    <property type="evidence" value="ECO:0007669"/>
    <property type="project" value="TreeGrafter"/>
</dbReference>
<dbReference type="PANTHER" id="PTHR11533:SF294">
    <property type="entry name" value="THYROTROPIN-RELEASING HORMONE-DEGRADING ECTOENZYME"/>
    <property type="match status" value="1"/>
</dbReference>
<dbReference type="AlphaFoldDB" id="A0A8K0D7W8"/>
<evidence type="ECO:0000256" key="1">
    <source>
        <dbReference type="ARBA" id="ARBA00010136"/>
    </source>
</evidence>
<dbReference type="InterPro" id="IPR050344">
    <property type="entry name" value="Peptidase_M1_aminopeptidases"/>
</dbReference>
<comment type="caution">
    <text evidence="3">The sequence shown here is derived from an EMBL/GenBank/DDBJ whole genome shotgun (WGS) entry which is preliminary data.</text>
</comment>
<reference evidence="3" key="1">
    <citation type="submission" date="2019-08" db="EMBL/GenBank/DDBJ databases">
        <title>The genome of the North American firefly Photinus pyralis.</title>
        <authorList>
            <consortium name="Photinus pyralis genome working group"/>
            <person name="Fallon T.R."/>
            <person name="Sander Lower S.E."/>
            <person name="Weng J.-K."/>
        </authorList>
    </citation>
    <scope>NUCLEOTIDE SEQUENCE</scope>
    <source>
        <strain evidence="3">TRF0915ILg1</strain>
        <tissue evidence="3">Whole body</tissue>
    </source>
</reference>
<dbReference type="Pfam" id="PF11838">
    <property type="entry name" value="ERAP1_C"/>
    <property type="match status" value="1"/>
</dbReference>
<dbReference type="GO" id="GO:0006508">
    <property type="term" value="P:proteolysis"/>
    <property type="evidence" value="ECO:0007669"/>
    <property type="project" value="TreeGrafter"/>
</dbReference>
<evidence type="ECO:0000313" key="4">
    <source>
        <dbReference type="Proteomes" id="UP000801492"/>
    </source>
</evidence>
<evidence type="ECO:0000259" key="2">
    <source>
        <dbReference type="Pfam" id="PF11838"/>
    </source>
</evidence>
<keyword evidence="4" id="KW-1185">Reference proteome</keyword>
<gene>
    <name evidence="3" type="ORF">ILUMI_05010</name>
</gene>
<dbReference type="PANTHER" id="PTHR11533">
    <property type="entry name" value="PROTEASE M1 ZINC METALLOPROTEASE"/>
    <property type="match status" value="1"/>
</dbReference>
<dbReference type="GO" id="GO:0008270">
    <property type="term" value="F:zinc ion binding"/>
    <property type="evidence" value="ECO:0007669"/>
    <property type="project" value="TreeGrafter"/>
</dbReference>
<dbReference type="EMBL" id="VTPC01001817">
    <property type="protein sequence ID" value="KAF2901175.1"/>
    <property type="molecule type" value="Genomic_DNA"/>
</dbReference>
<dbReference type="InterPro" id="IPR027268">
    <property type="entry name" value="Peptidase_M4/M1_CTD_sf"/>
</dbReference>
<dbReference type="GO" id="GO:0005615">
    <property type="term" value="C:extracellular space"/>
    <property type="evidence" value="ECO:0007669"/>
    <property type="project" value="TreeGrafter"/>
</dbReference>
<dbReference type="InterPro" id="IPR024571">
    <property type="entry name" value="ERAP1-like_C_dom"/>
</dbReference>
<name>A0A8K0D7W8_IGNLU</name>
<comment type="similarity">
    <text evidence="1">Belongs to the peptidase M1 family.</text>
</comment>
<dbReference type="GO" id="GO:0005737">
    <property type="term" value="C:cytoplasm"/>
    <property type="evidence" value="ECO:0007669"/>
    <property type="project" value="TreeGrafter"/>
</dbReference>
<dbReference type="Gene3D" id="2.60.40.1910">
    <property type="match status" value="1"/>
</dbReference>
<dbReference type="GO" id="GO:0070006">
    <property type="term" value="F:metalloaminopeptidase activity"/>
    <property type="evidence" value="ECO:0007669"/>
    <property type="project" value="TreeGrafter"/>
</dbReference>
<proteinExistence type="inferred from homology"/>
<dbReference type="Gene3D" id="1.10.390.10">
    <property type="entry name" value="Neutral Protease Domain 2"/>
    <property type="match status" value="1"/>
</dbReference>
<accession>A0A8K0D7W8</accession>
<protein>
    <recommendedName>
        <fullName evidence="2">ERAP1-like C-terminal domain-containing protein</fullName>
    </recommendedName>
</protein>
<dbReference type="OrthoDB" id="6762864at2759"/>
<dbReference type="SUPFAM" id="SSF55486">
    <property type="entry name" value="Metalloproteases ('zincins'), catalytic domain"/>
    <property type="match status" value="1"/>
</dbReference>
<dbReference type="Gene3D" id="1.25.50.20">
    <property type="match status" value="1"/>
</dbReference>
<feature type="domain" description="ERAP1-like C-terminal" evidence="2">
    <location>
        <begin position="143"/>
        <end position="362"/>
    </location>
</feature>
<organism evidence="3 4">
    <name type="scientific">Ignelater luminosus</name>
    <name type="common">Cucubano</name>
    <name type="synonym">Pyrophorus luminosus</name>
    <dbReference type="NCBI Taxonomy" id="2038154"/>
    <lineage>
        <taxon>Eukaryota</taxon>
        <taxon>Metazoa</taxon>
        <taxon>Ecdysozoa</taxon>
        <taxon>Arthropoda</taxon>
        <taxon>Hexapoda</taxon>
        <taxon>Insecta</taxon>
        <taxon>Pterygota</taxon>
        <taxon>Neoptera</taxon>
        <taxon>Endopterygota</taxon>
        <taxon>Coleoptera</taxon>
        <taxon>Polyphaga</taxon>
        <taxon>Elateriformia</taxon>
        <taxon>Elateroidea</taxon>
        <taxon>Elateridae</taxon>
        <taxon>Agrypninae</taxon>
        <taxon>Pyrophorini</taxon>
        <taxon>Ignelater</taxon>
    </lineage>
</organism>